<evidence type="ECO:0000256" key="3">
    <source>
        <dbReference type="ARBA" id="ARBA00022676"/>
    </source>
</evidence>
<dbReference type="PANTHER" id="PTHR43646">
    <property type="entry name" value="GLYCOSYLTRANSFERASE"/>
    <property type="match status" value="1"/>
</dbReference>
<evidence type="ECO:0000256" key="4">
    <source>
        <dbReference type="ARBA" id="ARBA00022679"/>
    </source>
</evidence>
<reference evidence="7 8" key="1">
    <citation type="journal article" date="2015" name="Nature">
        <title>rRNA introns, odd ribosomes, and small enigmatic genomes across a large radiation of phyla.</title>
        <authorList>
            <person name="Brown C.T."/>
            <person name="Hug L.A."/>
            <person name="Thomas B.C."/>
            <person name="Sharon I."/>
            <person name="Castelle C.J."/>
            <person name="Singh A."/>
            <person name="Wilkins M.J."/>
            <person name="Williams K.H."/>
            <person name="Banfield J.F."/>
        </authorList>
    </citation>
    <scope>NUCLEOTIDE SEQUENCE [LARGE SCALE GENOMIC DNA]</scope>
</reference>
<dbReference type="Proteomes" id="UP000034705">
    <property type="component" value="Unassembled WGS sequence"/>
</dbReference>
<dbReference type="PANTHER" id="PTHR43646:SF2">
    <property type="entry name" value="GLYCOSYLTRANSFERASE 2-LIKE DOMAIN-CONTAINING PROTEIN"/>
    <property type="match status" value="1"/>
</dbReference>
<comment type="subcellular location">
    <subcellularLocation>
        <location evidence="1">Cell membrane</location>
    </subcellularLocation>
</comment>
<dbReference type="SUPFAM" id="SSF53448">
    <property type="entry name" value="Nucleotide-diphospho-sugar transferases"/>
    <property type="match status" value="1"/>
</dbReference>
<keyword evidence="5" id="KW-0472">Membrane</keyword>
<keyword evidence="2" id="KW-1003">Cell membrane</keyword>
<dbReference type="GO" id="GO:0005886">
    <property type="term" value="C:plasma membrane"/>
    <property type="evidence" value="ECO:0007669"/>
    <property type="project" value="UniProtKB-SubCell"/>
</dbReference>
<feature type="domain" description="Glycosyltransferase 2-like" evidence="6">
    <location>
        <begin position="6"/>
        <end position="158"/>
    </location>
</feature>
<dbReference type="InterPro" id="IPR029044">
    <property type="entry name" value="Nucleotide-diphossugar_trans"/>
</dbReference>
<accession>A0A0G1PMZ1</accession>
<dbReference type="EMBL" id="LCMG01000004">
    <property type="protein sequence ID" value="KKU34072.1"/>
    <property type="molecule type" value="Genomic_DNA"/>
</dbReference>
<evidence type="ECO:0000256" key="5">
    <source>
        <dbReference type="ARBA" id="ARBA00023136"/>
    </source>
</evidence>
<dbReference type="Gene3D" id="3.90.550.10">
    <property type="entry name" value="Spore Coat Polysaccharide Biosynthesis Protein SpsA, Chain A"/>
    <property type="match status" value="1"/>
</dbReference>
<protein>
    <submittedName>
        <fullName evidence="7">Glycosyl transferase family 2</fullName>
    </submittedName>
</protein>
<evidence type="ECO:0000256" key="1">
    <source>
        <dbReference type="ARBA" id="ARBA00004236"/>
    </source>
</evidence>
<dbReference type="InterPro" id="IPR001173">
    <property type="entry name" value="Glyco_trans_2-like"/>
</dbReference>
<organism evidence="7 8">
    <name type="scientific">Candidatus Uhrbacteria bacterium GW2011_GWF2_46_218</name>
    <dbReference type="NCBI Taxonomy" id="1619001"/>
    <lineage>
        <taxon>Bacteria</taxon>
        <taxon>Candidatus Uhriibacteriota</taxon>
    </lineage>
</organism>
<keyword evidence="3" id="KW-0328">Glycosyltransferase</keyword>
<evidence type="ECO:0000313" key="7">
    <source>
        <dbReference type="EMBL" id="KKU34072.1"/>
    </source>
</evidence>
<sequence length="240" mass="27621">MTPMLTVVVITKNEEHYLPRLLSSLKKQTFTPSKIIVSDAHSTDRTREIAAKFGVDIVDGGLPSVGRNRGAAQAQTEFILFLDADVELHDPYFLEKAVAEMQTRRLDIGTCDVLPISNRHLDHWLHKGYNAYARLLGSWHPHAPGFCIFSRRDLHEKIGGFDEEIIFCEDHDYAVRACKQGKFGFLHHAVPVSVRRLDRDGRLTIVWKYLLGELHLWFLGPIRHNKFHYTFGYDKKKKDV</sequence>
<dbReference type="GO" id="GO:0016757">
    <property type="term" value="F:glycosyltransferase activity"/>
    <property type="evidence" value="ECO:0007669"/>
    <property type="project" value="UniProtKB-KW"/>
</dbReference>
<evidence type="ECO:0000256" key="2">
    <source>
        <dbReference type="ARBA" id="ARBA00022475"/>
    </source>
</evidence>
<dbReference type="AlphaFoldDB" id="A0A0G1PMZ1"/>
<keyword evidence="4 7" id="KW-0808">Transferase</keyword>
<proteinExistence type="predicted"/>
<comment type="caution">
    <text evidence="7">The sequence shown here is derived from an EMBL/GenBank/DDBJ whole genome shotgun (WGS) entry which is preliminary data.</text>
</comment>
<gene>
    <name evidence="7" type="ORF">UX45_C0004G0023</name>
</gene>
<evidence type="ECO:0000313" key="8">
    <source>
        <dbReference type="Proteomes" id="UP000034705"/>
    </source>
</evidence>
<name>A0A0G1PMZ1_9BACT</name>
<evidence type="ECO:0000259" key="6">
    <source>
        <dbReference type="Pfam" id="PF00535"/>
    </source>
</evidence>
<dbReference type="Pfam" id="PF00535">
    <property type="entry name" value="Glycos_transf_2"/>
    <property type="match status" value="1"/>
</dbReference>